<organism evidence="3 4">
    <name type="scientific">Rhodotorula paludigena</name>
    <dbReference type="NCBI Taxonomy" id="86838"/>
    <lineage>
        <taxon>Eukaryota</taxon>
        <taxon>Fungi</taxon>
        <taxon>Dikarya</taxon>
        <taxon>Basidiomycota</taxon>
        <taxon>Pucciniomycotina</taxon>
        <taxon>Microbotryomycetes</taxon>
        <taxon>Sporidiobolales</taxon>
        <taxon>Sporidiobolaceae</taxon>
        <taxon>Rhodotorula</taxon>
    </lineage>
</organism>
<name>A0AAV5GEM7_9BASI</name>
<accession>A0AAV5GEM7</accession>
<keyword evidence="1" id="KW-0732">Signal</keyword>
<evidence type="ECO:0000259" key="2">
    <source>
        <dbReference type="Pfam" id="PF21671"/>
    </source>
</evidence>
<feature type="chain" id="PRO_5043551467" description="Protein CPL1-like domain-containing protein" evidence="1">
    <location>
        <begin position="22"/>
        <end position="277"/>
    </location>
</feature>
<dbReference type="Pfam" id="PF21671">
    <property type="entry name" value="CPL1-like"/>
    <property type="match status" value="1"/>
</dbReference>
<gene>
    <name evidence="3" type="ORF">Rhopal_001047-T1</name>
</gene>
<dbReference type="PANTHER" id="PTHR35192:SF2">
    <property type="entry name" value="APPLE DOMAIN-CONTAINING PROTEIN"/>
    <property type="match status" value="1"/>
</dbReference>
<evidence type="ECO:0000313" key="3">
    <source>
        <dbReference type="EMBL" id="GJN88091.1"/>
    </source>
</evidence>
<dbReference type="InterPro" id="IPR038955">
    <property type="entry name" value="PriA/CPL1_fungi"/>
</dbReference>
<feature type="signal peptide" evidence="1">
    <location>
        <begin position="1"/>
        <end position="21"/>
    </location>
</feature>
<proteinExistence type="predicted"/>
<dbReference type="EMBL" id="BQKY01000002">
    <property type="protein sequence ID" value="GJN88091.1"/>
    <property type="molecule type" value="Genomic_DNA"/>
</dbReference>
<protein>
    <recommendedName>
        <fullName evidence="2">Protein CPL1-like domain-containing protein</fullName>
    </recommendedName>
</protein>
<keyword evidence="4" id="KW-1185">Reference proteome</keyword>
<dbReference type="Proteomes" id="UP001342314">
    <property type="component" value="Unassembled WGS sequence"/>
</dbReference>
<evidence type="ECO:0000256" key="1">
    <source>
        <dbReference type="SAM" id="SignalP"/>
    </source>
</evidence>
<feature type="domain" description="Protein CPL1-like" evidence="2">
    <location>
        <begin position="218"/>
        <end position="277"/>
    </location>
</feature>
<comment type="caution">
    <text evidence="3">The sequence shown here is derived from an EMBL/GenBank/DDBJ whole genome shotgun (WGS) entry which is preliminary data.</text>
</comment>
<dbReference type="InterPro" id="IPR048661">
    <property type="entry name" value="CPL1-like"/>
</dbReference>
<dbReference type="AlphaFoldDB" id="A0AAV5GEM7"/>
<sequence length="277" mass="27482">MSSRVLTFAALVLAASSTVTAIGDFPCSGSSDSQSCAAWSTDPDAQGEISATAVCQPDPINPSVSYCGYAHAACTQATDCDYGSCGSDGFCRGYLGDACSSDNDCQAFFFCGTDGTCGGASAACANGDPSAPIPNPEQQCVSQTCDATTQTCGTAPSEGVPNGFGCSSNDMCASGYCSTSLVCALQASAAGSRRKRSTDVCPAHQVACALGSSLSSGYECIDPQTNLEQCGGCTADGSGVDCTAIFGVESVACDAGRCIVMSCAPGLSVNGLATACV</sequence>
<evidence type="ECO:0000313" key="4">
    <source>
        <dbReference type="Proteomes" id="UP001342314"/>
    </source>
</evidence>
<reference evidence="3 4" key="1">
    <citation type="submission" date="2021-12" db="EMBL/GenBank/DDBJ databases">
        <title>High titer production of polyol ester of fatty acids by Rhodotorula paludigena BS15 towards product separation-free biomass refinery.</title>
        <authorList>
            <person name="Mano J."/>
            <person name="Ono H."/>
            <person name="Tanaka T."/>
            <person name="Naito K."/>
            <person name="Sushida H."/>
            <person name="Ike M."/>
            <person name="Tokuyasu K."/>
            <person name="Kitaoka M."/>
        </authorList>
    </citation>
    <scope>NUCLEOTIDE SEQUENCE [LARGE SCALE GENOMIC DNA]</scope>
    <source>
        <strain evidence="3 4">BS15</strain>
    </source>
</reference>
<dbReference type="PANTHER" id="PTHR35192">
    <property type="entry name" value="PROTEIN, PUTATIVE-RELATED"/>
    <property type="match status" value="1"/>
</dbReference>